<comment type="caution">
    <text evidence="1">The sequence shown here is derived from an EMBL/GenBank/DDBJ whole genome shotgun (WGS) entry which is preliminary data.</text>
</comment>
<dbReference type="Proteomes" id="UP001198151">
    <property type="component" value="Unassembled WGS sequence"/>
</dbReference>
<gene>
    <name evidence="1" type="ORF">LKD70_16365</name>
</gene>
<reference evidence="1 2" key="1">
    <citation type="submission" date="2021-10" db="EMBL/GenBank/DDBJ databases">
        <title>Anaerobic single-cell dispensing facilitates the cultivation of human gut bacteria.</title>
        <authorList>
            <person name="Afrizal A."/>
        </authorList>
    </citation>
    <scope>NUCLEOTIDE SEQUENCE [LARGE SCALE GENOMIC DNA]</scope>
    <source>
        <strain evidence="1 2">CLA-AA-H200</strain>
    </source>
</reference>
<sequence>MIKEKLEGQYNIANEERKITIAHRLLHMRLRRFQGAYNDGGYHNLRAMLINRVEQASDYKLIVELDGADRRSTAKIWNRVDYLKNHADENRGRKFRVRTYDKRGYLAKQFFYDDFIDMAKEYCKLEVPKGVIALPTMWVWDPSQEEYVRIHNFPYNEPSYGKVMAYLTQRVIPGDELLQQVTLPDSFHRELEDFTEAELAQMAEWLKQQHHSMAKETLELVKSVQQRL</sequence>
<dbReference type="EMBL" id="JAJEQX010000042">
    <property type="protein sequence ID" value="MCC2255967.1"/>
    <property type="molecule type" value="Genomic_DNA"/>
</dbReference>
<accession>A0ABS8G3K3</accession>
<evidence type="ECO:0000313" key="2">
    <source>
        <dbReference type="Proteomes" id="UP001198151"/>
    </source>
</evidence>
<organism evidence="1 2">
    <name type="scientific">Ruminococcus turbiniformis</name>
    <dbReference type="NCBI Taxonomy" id="2881258"/>
    <lineage>
        <taxon>Bacteria</taxon>
        <taxon>Bacillati</taxon>
        <taxon>Bacillota</taxon>
        <taxon>Clostridia</taxon>
        <taxon>Eubacteriales</taxon>
        <taxon>Oscillospiraceae</taxon>
        <taxon>Ruminococcus</taxon>
    </lineage>
</organism>
<protein>
    <submittedName>
        <fullName evidence="1">Uncharacterized protein</fullName>
    </submittedName>
</protein>
<name>A0ABS8G3K3_9FIRM</name>
<keyword evidence="2" id="KW-1185">Reference proteome</keyword>
<evidence type="ECO:0000313" key="1">
    <source>
        <dbReference type="EMBL" id="MCC2255967.1"/>
    </source>
</evidence>
<proteinExistence type="predicted"/>
<dbReference type="RefSeq" id="WP_227708948.1">
    <property type="nucleotide sequence ID" value="NZ_JAJEQX010000042.1"/>
</dbReference>